<protein>
    <submittedName>
        <fullName evidence="2">Uncharacterized protein</fullName>
    </submittedName>
</protein>
<evidence type="ECO:0000313" key="2">
    <source>
        <dbReference type="EMBL" id="KAK7748144.1"/>
    </source>
</evidence>
<gene>
    <name evidence="2" type="ORF">SLS53_001398</name>
</gene>
<dbReference type="AlphaFoldDB" id="A0AAN9YMP5"/>
<organism evidence="2 3">
    <name type="scientific">Cytospora paraplurivora</name>
    <dbReference type="NCBI Taxonomy" id="2898453"/>
    <lineage>
        <taxon>Eukaryota</taxon>
        <taxon>Fungi</taxon>
        <taxon>Dikarya</taxon>
        <taxon>Ascomycota</taxon>
        <taxon>Pezizomycotina</taxon>
        <taxon>Sordariomycetes</taxon>
        <taxon>Sordariomycetidae</taxon>
        <taxon>Diaporthales</taxon>
        <taxon>Cytosporaceae</taxon>
        <taxon>Cytospora</taxon>
    </lineage>
</organism>
<feature type="region of interest" description="Disordered" evidence="1">
    <location>
        <begin position="141"/>
        <end position="166"/>
    </location>
</feature>
<name>A0AAN9YMP5_9PEZI</name>
<proteinExistence type="predicted"/>
<accession>A0AAN9YMP5</accession>
<reference evidence="2 3" key="1">
    <citation type="journal article" date="2023" name="PLoS ONE">
        <title>Cytospora paraplurivora sp. nov. isolated from orchards with fruit tree decline syndrome in Ontario, Canada.</title>
        <authorList>
            <person name="Ilyukhin E."/>
            <person name="Nguyen H.D.T."/>
            <person name="Castle A.J."/>
            <person name="Ellouze W."/>
        </authorList>
    </citation>
    <scope>NUCLEOTIDE SEQUENCE [LARGE SCALE GENOMIC DNA]</scope>
    <source>
        <strain evidence="2 3">FDS-564</strain>
    </source>
</reference>
<comment type="caution">
    <text evidence="2">The sequence shown here is derived from an EMBL/GenBank/DDBJ whole genome shotgun (WGS) entry which is preliminary data.</text>
</comment>
<dbReference type="EMBL" id="JAJSPL020000003">
    <property type="protein sequence ID" value="KAK7748144.1"/>
    <property type="molecule type" value="Genomic_DNA"/>
</dbReference>
<keyword evidence="3" id="KW-1185">Reference proteome</keyword>
<sequence length="206" mass="23853">MDSISHLLELFLRFEPDLHISFHLFVDTEHMDEKKFLFNLEGRCVTVKVEWMMNTVSKRKEVNRVWEDKDDRSCPTETVTSATKDYTFRDLIDLLPLENKEHILGMIDEQLARGMRNGAKIDKSLDRNEAGSGDRKIGQYQETPREVDPGSYHATESLDMAPPSTGTLQRERQYISAFLKSAYVSYGMAALLGKSMRFQQDFYKIN</sequence>
<dbReference type="Proteomes" id="UP001320245">
    <property type="component" value="Unassembled WGS sequence"/>
</dbReference>
<evidence type="ECO:0000256" key="1">
    <source>
        <dbReference type="SAM" id="MobiDB-lite"/>
    </source>
</evidence>
<evidence type="ECO:0000313" key="3">
    <source>
        <dbReference type="Proteomes" id="UP001320245"/>
    </source>
</evidence>